<dbReference type="Gene3D" id="3.40.630.30">
    <property type="match status" value="1"/>
</dbReference>
<dbReference type="InterPro" id="IPR000182">
    <property type="entry name" value="GNAT_dom"/>
</dbReference>
<dbReference type="Proteomes" id="UP001056201">
    <property type="component" value="Chromosome 1"/>
</dbReference>
<sequence length="191" mass="20280">MAIQLPQRLSALRRVGRPRRVRCTCRPNNCMLTYRPATLEDAAAVAALLRPLAEAFVLDPASEEAAPFWASVDAGAQRGYIASGRYRYTLAVAADGALAGFIALRDGRHLFHLFVAPVWQGQGLATRLWRQALAADEAVAAAGGGAPVVFTVNASLPAVGFYRRLGFMPVGAAVAAHGIGFQPMRLSLPPA</sequence>
<dbReference type="Pfam" id="PF13673">
    <property type="entry name" value="Acetyltransf_10"/>
    <property type="match status" value="1"/>
</dbReference>
<dbReference type="CDD" id="cd04301">
    <property type="entry name" value="NAT_SF"/>
    <property type="match status" value="1"/>
</dbReference>
<evidence type="ECO:0000313" key="2">
    <source>
        <dbReference type="EMBL" id="URI05934.1"/>
    </source>
</evidence>
<accession>A0ABY4S0I0</accession>
<dbReference type="InterPro" id="IPR016181">
    <property type="entry name" value="Acyl_CoA_acyltransferase"/>
</dbReference>
<evidence type="ECO:0000259" key="1">
    <source>
        <dbReference type="PROSITE" id="PS51186"/>
    </source>
</evidence>
<reference evidence="2" key="1">
    <citation type="submission" date="2022-05" db="EMBL/GenBank/DDBJ databases">
        <title>An RpoN-dependent PEP-CTERM gene is involved in floc formation of an Aquincola tertiaricarbonis strain.</title>
        <authorList>
            <person name="Qiu D."/>
            <person name="Xia M."/>
        </authorList>
    </citation>
    <scope>NUCLEOTIDE SEQUENCE</scope>
    <source>
        <strain evidence="2">RN12</strain>
    </source>
</reference>
<dbReference type="EMBL" id="CP097635">
    <property type="protein sequence ID" value="URI05934.1"/>
    <property type="molecule type" value="Genomic_DNA"/>
</dbReference>
<protein>
    <submittedName>
        <fullName evidence="2">GNAT family N-acetyltransferase</fullName>
    </submittedName>
</protein>
<proteinExistence type="predicted"/>
<dbReference type="InterPro" id="IPR050276">
    <property type="entry name" value="MshD_Acetyltransferase"/>
</dbReference>
<organism evidence="2 3">
    <name type="scientific">Aquincola tertiaricarbonis</name>
    <dbReference type="NCBI Taxonomy" id="391953"/>
    <lineage>
        <taxon>Bacteria</taxon>
        <taxon>Pseudomonadati</taxon>
        <taxon>Pseudomonadota</taxon>
        <taxon>Betaproteobacteria</taxon>
        <taxon>Burkholderiales</taxon>
        <taxon>Sphaerotilaceae</taxon>
        <taxon>Aquincola</taxon>
    </lineage>
</organism>
<name>A0ABY4S0I0_AQUTE</name>
<dbReference type="PANTHER" id="PTHR43617">
    <property type="entry name" value="L-AMINO ACID N-ACETYLTRANSFERASE"/>
    <property type="match status" value="1"/>
</dbReference>
<dbReference type="SUPFAM" id="SSF55729">
    <property type="entry name" value="Acyl-CoA N-acyltransferases (Nat)"/>
    <property type="match status" value="1"/>
</dbReference>
<feature type="domain" description="N-acetyltransferase" evidence="1">
    <location>
        <begin position="32"/>
        <end position="189"/>
    </location>
</feature>
<dbReference type="PANTHER" id="PTHR43617:SF20">
    <property type="entry name" value="N-ALPHA-ACETYLTRANSFERASE RIMI"/>
    <property type="match status" value="1"/>
</dbReference>
<dbReference type="RefSeq" id="WP_250194199.1">
    <property type="nucleotide sequence ID" value="NZ_CP097635.1"/>
</dbReference>
<evidence type="ECO:0000313" key="3">
    <source>
        <dbReference type="Proteomes" id="UP001056201"/>
    </source>
</evidence>
<gene>
    <name evidence="2" type="ORF">MW290_08260</name>
</gene>
<keyword evidence="3" id="KW-1185">Reference proteome</keyword>
<dbReference type="PROSITE" id="PS51186">
    <property type="entry name" value="GNAT"/>
    <property type="match status" value="1"/>
</dbReference>